<proteinExistence type="predicted"/>
<dbReference type="WBParaSite" id="L893_g9894.t1">
    <property type="protein sequence ID" value="L893_g9894.t1"/>
    <property type="gene ID" value="L893_g9894"/>
</dbReference>
<sequence length="242" mass="27127">MRQRVNHLKMLQELKREQKKMKWMHCMKDSTCARSTMSHICHAVTDVNMDNIPSNIMMMNLTNLWPLYVLSLGNITVVPYISAVALCDTTRAPFEEHVITCAEVCPVPPTRAWSYCETITVGRISDFYGAVSLCVDYGRTPRSTVSGKGKYLVVVTRVFLAERAGHRAVPMIYVHVTAVATRGSDSEKTISLSVFWLRTSEAHVKVTTVKFQRTKQVSSDSSEGGIQSRTFGEDFSTSAFNC</sequence>
<name>A0A1I8AWU8_9BILA</name>
<feature type="transmembrane region" description="Helical" evidence="1">
    <location>
        <begin position="67"/>
        <end position="87"/>
    </location>
</feature>
<protein>
    <submittedName>
        <fullName evidence="3">Phlebovirus_G2 domain-containing protein</fullName>
    </submittedName>
</protein>
<evidence type="ECO:0000313" key="3">
    <source>
        <dbReference type="WBParaSite" id="L893_g9894.t1"/>
    </source>
</evidence>
<evidence type="ECO:0000256" key="1">
    <source>
        <dbReference type="SAM" id="Phobius"/>
    </source>
</evidence>
<organism evidence="2 3">
    <name type="scientific">Steinernema glaseri</name>
    <dbReference type="NCBI Taxonomy" id="37863"/>
    <lineage>
        <taxon>Eukaryota</taxon>
        <taxon>Metazoa</taxon>
        <taxon>Ecdysozoa</taxon>
        <taxon>Nematoda</taxon>
        <taxon>Chromadorea</taxon>
        <taxon>Rhabditida</taxon>
        <taxon>Tylenchina</taxon>
        <taxon>Panagrolaimomorpha</taxon>
        <taxon>Strongyloidoidea</taxon>
        <taxon>Steinernematidae</taxon>
        <taxon>Steinernema</taxon>
    </lineage>
</organism>
<dbReference type="AlphaFoldDB" id="A0A1I8AWU8"/>
<keyword evidence="1" id="KW-0812">Transmembrane</keyword>
<dbReference type="Proteomes" id="UP000095287">
    <property type="component" value="Unplaced"/>
</dbReference>
<keyword evidence="1" id="KW-1133">Transmembrane helix</keyword>
<keyword evidence="1" id="KW-0472">Membrane</keyword>
<keyword evidence="2" id="KW-1185">Reference proteome</keyword>
<accession>A0A1I8AWU8</accession>
<evidence type="ECO:0000313" key="2">
    <source>
        <dbReference type="Proteomes" id="UP000095287"/>
    </source>
</evidence>
<reference evidence="3" key="1">
    <citation type="submission" date="2016-11" db="UniProtKB">
        <authorList>
            <consortium name="WormBaseParasite"/>
        </authorList>
    </citation>
    <scope>IDENTIFICATION</scope>
</reference>